<dbReference type="AlphaFoldDB" id="N8YPW8"/>
<dbReference type="HOGENOM" id="CLU_1340841_0_0_6"/>
<dbReference type="EMBL" id="APPK01000038">
    <property type="protein sequence ID" value="ENV21588.1"/>
    <property type="molecule type" value="Genomic_DNA"/>
</dbReference>
<comment type="caution">
    <text evidence="1">The sequence shown here is derived from an EMBL/GenBank/DDBJ whole genome shotgun (WGS) entry which is preliminary data.</text>
</comment>
<dbReference type="PATRIC" id="fig|1217651.3.peg.2365"/>
<name>N8YPW8_ACIBZ</name>
<dbReference type="Proteomes" id="UP000013270">
    <property type="component" value="Unassembled WGS sequence"/>
</dbReference>
<evidence type="ECO:0000313" key="2">
    <source>
        <dbReference type="Proteomes" id="UP000013270"/>
    </source>
</evidence>
<protein>
    <submittedName>
        <fullName evidence="1">Uncharacterized protein</fullName>
    </submittedName>
</protein>
<gene>
    <name evidence="1" type="ORF">F963_02404</name>
</gene>
<reference evidence="1 2" key="1">
    <citation type="submission" date="2013-02" db="EMBL/GenBank/DDBJ databases">
        <title>The Genome Sequence of Acinetobacter bereziniae NIPH 3.</title>
        <authorList>
            <consortium name="The Broad Institute Genome Sequencing Platform"/>
            <consortium name="The Broad Institute Genome Sequencing Center for Infectious Disease"/>
            <person name="Cerqueira G."/>
            <person name="Feldgarden M."/>
            <person name="Courvalin P."/>
            <person name="Perichon B."/>
            <person name="Grillot-Courvalin C."/>
            <person name="Clermont D."/>
            <person name="Rocha E."/>
            <person name="Yoon E.-J."/>
            <person name="Nemec A."/>
            <person name="Walker B."/>
            <person name="Young S.K."/>
            <person name="Zeng Q."/>
            <person name="Gargeya S."/>
            <person name="Fitzgerald M."/>
            <person name="Haas B."/>
            <person name="Abouelleil A."/>
            <person name="Alvarado L."/>
            <person name="Arachchi H.M."/>
            <person name="Berlin A.M."/>
            <person name="Chapman S.B."/>
            <person name="Dewar J."/>
            <person name="Goldberg J."/>
            <person name="Griggs A."/>
            <person name="Gujja S."/>
            <person name="Hansen M."/>
            <person name="Howarth C."/>
            <person name="Imamovic A."/>
            <person name="Larimer J."/>
            <person name="McCowan C."/>
            <person name="Murphy C."/>
            <person name="Neiman D."/>
            <person name="Pearson M."/>
            <person name="Priest M."/>
            <person name="Roberts A."/>
            <person name="Saif S."/>
            <person name="Shea T."/>
            <person name="Sisk P."/>
            <person name="Sykes S."/>
            <person name="Wortman J."/>
            <person name="Nusbaum C."/>
            <person name="Birren B."/>
        </authorList>
    </citation>
    <scope>NUCLEOTIDE SEQUENCE [LARGE SCALE GENOMIC DNA]</scope>
    <source>
        <strain evidence="1 2">NIPH 3</strain>
    </source>
</reference>
<evidence type="ECO:0000313" key="1">
    <source>
        <dbReference type="EMBL" id="ENV21588.1"/>
    </source>
</evidence>
<accession>N8YPW8</accession>
<sequence length="220" mass="25710">MQNNNHVSKEYQHMHFLKYLSIGMTLTMSLHCYATVGGGQHIEVLGYETKEQKLYLLRHFEDERGRLAQLYYYQLNSKSPDRLIEVKSLYVHPKTHQIDYDQDGTRFEKDLAKIKKRLIPLLTGNANTAKIQIVKIQTQYVPAWHDQSEKIPQYKTLYRVSTATLKSSNQQALQYAQTIKITQNYVIPNQNKMLVIVKYYGIPEETGYDIEDPVLLLPKK</sequence>
<proteinExistence type="predicted"/>
<organism evidence="1 2">
    <name type="scientific">Acinetobacter bereziniae NIPH 3</name>
    <dbReference type="NCBI Taxonomy" id="1217651"/>
    <lineage>
        <taxon>Bacteria</taxon>
        <taxon>Pseudomonadati</taxon>
        <taxon>Pseudomonadota</taxon>
        <taxon>Gammaproteobacteria</taxon>
        <taxon>Moraxellales</taxon>
        <taxon>Moraxellaceae</taxon>
        <taxon>Acinetobacter</taxon>
    </lineage>
</organism>